<keyword evidence="13" id="KW-1185">Reference proteome</keyword>
<evidence type="ECO:0000256" key="7">
    <source>
        <dbReference type="PROSITE-ProRule" id="PRU01360"/>
    </source>
</evidence>
<dbReference type="InterPro" id="IPR008969">
    <property type="entry name" value="CarboxyPept-like_regulatory"/>
</dbReference>
<evidence type="ECO:0000256" key="3">
    <source>
        <dbReference type="ARBA" id="ARBA00022452"/>
    </source>
</evidence>
<keyword evidence="3 7" id="KW-1134">Transmembrane beta strand</keyword>
<dbReference type="RefSeq" id="WP_263051848.1">
    <property type="nucleotide sequence ID" value="NZ_CP106735.1"/>
</dbReference>
<evidence type="ECO:0000256" key="9">
    <source>
        <dbReference type="SAM" id="SignalP"/>
    </source>
</evidence>
<evidence type="ECO:0000256" key="5">
    <source>
        <dbReference type="ARBA" id="ARBA00023136"/>
    </source>
</evidence>
<dbReference type="Pfam" id="PF07715">
    <property type="entry name" value="Plug"/>
    <property type="match status" value="1"/>
</dbReference>
<gene>
    <name evidence="12" type="ORF">N7E81_03235</name>
</gene>
<accession>A0ABY6D4S2</accession>
<keyword evidence="2 7" id="KW-0813">Transport</keyword>
<keyword evidence="6 7" id="KW-0998">Cell outer membrane</keyword>
<dbReference type="InterPro" id="IPR012910">
    <property type="entry name" value="Plug_dom"/>
</dbReference>
<name>A0ABY6D4S2_9BACT</name>
<evidence type="ECO:0000256" key="8">
    <source>
        <dbReference type="SAM" id="MobiDB-lite"/>
    </source>
</evidence>
<dbReference type="SUPFAM" id="SSF49464">
    <property type="entry name" value="Carboxypeptidase regulatory domain-like"/>
    <property type="match status" value="1"/>
</dbReference>
<feature type="domain" description="Outer membrane protein beta-barrel" evidence="11">
    <location>
        <begin position="388"/>
        <end position="786"/>
    </location>
</feature>
<keyword evidence="4 7" id="KW-0812">Transmembrane</keyword>
<dbReference type="Pfam" id="PF14905">
    <property type="entry name" value="OMP_b-brl_3"/>
    <property type="match status" value="1"/>
</dbReference>
<keyword evidence="5 7" id="KW-0472">Membrane</keyword>
<feature type="chain" id="PRO_5046368710" evidence="9">
    <location>
        <begin position="22"/>
        <end position="811"/>
    </location>
</feature>
<dbReference type="EMBL" id="CP106735">
    <property type="protein sequence ID" value="UXX80118.1"/>
    <property type="molecule type" value="Genomic_DNA"/>
</dbReference>
<evidence type="ECO:0000256" key="4">
    <source>
        <dbReference type="ARBA" id="ARBA00022692"/>
    </source>
</evidence>
<dbReference type="Gene3D" id="2.40.170.20">
    <property type="entry name" value="TonB-dependent receptor, beta-barrel domain"/>
    <property type="match status" value="1"/>
</dbReference>
<evidence type="ECO:0000259" key="10">
    <source>
        <dbReference type="Pfam" id="PF07715"/>
    </source>
</evidence>
<feature type="signal peptide" evidence="9">
    <location>
        <begin position="1"/>
        <end position="21"/>
    </location>
</feature>
<proteinExistence type="inferred from homology"/>
<evidence type="ECO:0000259" key="11">
    <source>
        <dbReference type="Pfam" id="PF14905"/>
    </source>
</evidence>
<protein>
    <submittedName>
        <fullName evidence="12">TonB-dependent receptor</fullName>
    </submittedName>
</protein>
<evidence type="ECO:0000313" key="12">
    <source>
        <dbReference type="EMBL" id="UXX80118.1"/>
    </source>
</evidence>
<comment type="similarity">
    <text evidence="7">Belongs to the TonB-dependent receptor family.</text>
</comment>
<evidence type="ECO:0000313" key="13">
    <source>
        <dbReference type="Proteomes" id="UP001062165"/>
    </source>
</evidence>
<dbReference type="InterPro" id="IPR041700">
    <property type="entry name" value="OMP_b-brl_3"/>
</dbReference>
<dbReference type="PANTHER" id="PTHR40980:SF4">
    <property type="entry name" value="TONB-DEPENDENT RECEPTOR-LIKE BETA-BARREL DOMAIN-CONTAINING PROTEIN"/>
    <property type="match status" value="1"/>
</dbReference>
<keyword evidence="9" id="KW-0732">Signal</keyword>
<sequence>MMYKILSTLLYFILFSTMLLAQPNMAEGNPYTITGQLIDQESGEPLAYASASLFQLSDSTLADGAITNDKGVFSLSPEAGKYYLRLQYISYAEKYIHNLELGRNQKAVDLGKISLAPNAETLEEVVVAGKRDQMQLELDKRVFNVSENLSNIGANASEIMDNLPSVAVDVEGNISLRGSNNVRILVNGKPSGLVGISDANGLRQLQGNLIERIEVITNPSARYDAEGSAGIINIILKKEREKGLNGSFTTTLGYPANYGFSGSLNYRAGKFNVFGSYGIGYRENPGGGFTDRVAFDADTIVTHIDNDRTRSDVSHTYRLGTDYYFNENNILTASGLIRIGDEENITNLTYYDWDVNDNLLSNTYRKDFEKESDDTYEYQLSYRRIMEGEGHELTADFQFRKNNEVEQSSIDSANLVTDGDQISYQRSLNEQGDKNILMQLDYVNPFAEGKKIETGYRGSIREITNEYLVEQVDDQGVWSPYQNYSNRFSYSESVHAVYAIYEQKMDQWGYQAGLRAEQTLIDTYQRETDQSAEKNYFNLFPSVFVSYKFNNEKSVQASYSRRISRPNYRYLSPFSSFTDPRNIRTGNEDLNPEYSDSYELGWLYNLEKASIYLGGYYRRTEGVIERISTSDDGYTTISTPYNIGTSNAYGIEYNFSVDPTDWYNVNGNANFYRVITEGAYKDIELKRDTYTANFRLNNKFKIGKVNLQVSGFYNAPEKTTQGKRKSMYGVDLGSNMDILKGNGTLTFFVKDLFNSRKYRGTTFSDNFIEEKEFQGRSRQAGVSFAYRINQNKTRSRGEREENGGDMGGGDF</sequence>
<dbReference type="PANTHER" id="PTHR40980">
    <property type="entry name" value="PLUG DOMAIN-CONTAINING PROTEIN"/>
    <property type="match status" value="1"/>
</dbReference>
<evidence type="ECO:0000256" key="6">
    <source>
        <dbReference type="ARBA" id="ARBA00023237"/>
    </source>
</evidence>
<keyword evidence="12" id="KW-0675">Receptor</keyword>
<feature type="region of interest" description="Disordered" evidence="8">
    <location>
        <begin position="791"/>
        <end position="811"/>
    </location>
</feature>
<dbReference type="InterPro" id="IPR037066">
    <property type="entry name" value="Plug_dom_sf"/>
</dbReference>
<dbReference type="PROSITE" id="PS52016">
    <property type="entry name" value="TONB_DEPENDENT_REC_3"/>
    <property type="match status" value="1"/>
</dbReference>
<dbReference type="Proteomes" id="UP001062165">
    <property type="component" value="Chromosome"/>
</dbReference>
<dbReference type="Gene3D" id="2.170.130.10">
    <property type="entry name" value="TonB-dependent receptor, plug domain"/>
    <property type="match status" value="1"/>
</dbReference>
<evidence type="ECO:0000256" key="1">
    <source>
        <dbReference type="ARBA" id="ARBA00004571"/>
    </source>
</evidence>
<dbReference type="Pfam" id="PF13715">
    <property type="entry name" value="CarbopepD_reg_2"/>
    <property type="match status" value="1"/>
</dbReference>
<organism evidence="12 13">
    <name type="scientific">Reichenbachiella carrageenanivorans</name>
    <dbReference type="NCBI Taxonomy" id="2979869"/>
    <lineage>
        <taxon>Bacteria</taxon>
        <taxon>Pseudomonadati</taxon>
        <taxon>Bacteroidota</taxon>
        <taxon>Cytophagia</taxon>
        <taxon>Cytophagales</taxon>
        <taxon>Reichenbachiellaceae</taxon>
        <taxon>Reichenbachiella</taxon>
    </lineage>
</organism>
<comment type="subcellular location">
    <subcellularLocation>
        <location evidence="1 7">Cell outer membrane</location>
        <topology evidence="1 7">Multi-pass membrane protein</topology>
    </subcellularLocation>
</comment>
<dbReference type="InterPro" id="IPR036942">
    <property type="entry name" value="Beta-barrel_TonB_sf"/>
</dbReference>
<dbReference type="SUPFAM" id="SSF56935">
    <property type="entry name" value="Porins"/>
    <property type="match status" value="1"/>
</dbReference>
<evidence type="ECO:0000256" key="2">
    <source>
        <dbReference type="ARBA" id="ARBA00022448"/>
    </source>
</evidence>
<dbReference type="InterPro" id="IPR039426">
    <property type="entry name" value="TonB-dep_rcpt-like"/>
</dbReference>
<reference evidence="12" key="1">
    <citation type="submission" date="2022-10" db="EMBL/GenBank/DDBJ databases">
        <title>Comparative genomics and taxonomic characterization of three novel marine species of genus Reichenbachiella exhibiting antioxidant and polysaccharide degradation activities.</title>
        <authorList>
            <person name="Muhammad N."/>
            <person name="Lee Y.-J."/>
            <person name="Ko J."/>
            <person name="Kim S.-G."/>
        </authorList>
    </citation>
    <scope>NUCLEOTIDE SEQUENCE</scope>
    <source>
        <strain evidence="12">Wsw4-B4</strain>
    </source>
</reference>
<feature type="domain" description="TonB-dependent receptor plug" evidence="10">
    <location>
        <begin position="154"/>
        <end position="231"/>
    </location>
</feature>